<comment type="subunit">
    <text evidence="2 11">Homodimer.</text>
</comment>
<evidence type="ECO:0000259" key="12">
    <source>
        <dbReference type="PROSITE" id="PS50862"/>
    </source>
</evidence>
<dbReference type="InterPro" id="IPR033721">
    <property type="entry name" value="ProRS_core_arch_euk"/>
</dbReference>
<sequence>MADFLTKRSTDYSQWYTDVVLKAELADYSPVKGCMVIRPYGYAIWENMQAILNKKFKETGHQNAYFPLFIPKSFLEKEAEHVEGFAPETAVVTHGGGKELDEPLIVRPTSETIMYAMYSKWIRSYRDLPVLINQWANIVRWEMRTRLFLRTTEFLWQEGHTVHATYDEAQEETLKILSIYKNFAEQYLAIPVIQGKKSDAERFAGAFYTYAIEAMMGDKKALQAGTSHNLGQKFAKAFDVKFQDQNGQWQFAWQTSWGVSTRLIGALIMVHGDDNGLFFPPLIAPIQIVIVPIWQTDQQKNDTLTLANTLKNEILKEFIVHIDNREQITPGFKFNEWEMKGVPIRLELGPKDLAQNQVTIATRFKDKKSPCPLDNLKTTIETLVVNIQKALFERAKNFMKENTFTVDNYKDFLAANEKHGGFFLVHWCGKTQCEETIKTESKATIRCIPLDTVPEKGKCIVCSEASNERVLVAKAY</sequence>
<keyword evidence="7 11" id="KW-0648">Protein biosynthesis</keyword>
<dbReference type="SUPFAM" id="SSF64586">
    <property type="entry name" value="C-terminal domain of ProRS"/>
    <property type="match status" value="1"/>
</dbReference>
<dbReference type="InterPro" id="IPR016061">
    <property type="entry name" value="Pro-tRNA_ligase_II_C"/>
</dbReference>
<dbReference type="InterPro" id="IPR004154">
    <property type="entry name" value="Anticodon-bd"/>
</dbReference>
<evidence type="ECO:0000256" key="5">
    <source>
        <dbReference type="ARBA" id="ARBA00022741"/>
    </source>
</evidence>
<dbReference type="FunFam" id="3.40.50.800:FF:000005">
    <property type="entry name" value="bifunctional glutamate/proline--tRNA ligase"/>
    <property type="match status" value="1"/>
</dbReference>
<evidence type="ECO:0000256" key="4">
    <source>
        <dbReference type="ARBA" id="ARBA00022598"/>
    </source>
</evidence>
<evidence type="ECO:0000256" key="8">
    <source>
        <dbReference type="ARBA" id="ARBA00023146"/>
    </source>
</evidence>
<dbReference type="InterPro" id="IPR036621">
    <property type="entry name" value="Anticodon-bd_dom_sf"/>
</dbReference>
<dbReference type="PROSITE" id="PS50862">
    <property type="entry name" value="AA_TRNA_LIGASE_II"/>
    <property type="match status" value="1"/>
</dbReference>
<dbReference type="EMBL" id="MFGW01000118">
    <property type="protein sequence ID" value="OGF65100.1"/>
    <property type="molecule type" value="Genomic_DNA"/>
</dbReference>
<dbReference type="Gene3D" id="3.30.930.10">
    <property type="entry name" value="Bira Bifunctional Protein, Domain 2"/>
    <property type="match status" value="1"/>
</dbReference>
<keyword evidence="6 11" id="KW-0067">ATP-binding</keyword>
<evidence type="ECO:0000256" key="3">
    <source>
        <dbReference type="ARBA" id="ARBA00022490"/>
    </source>
</evidence>
<dbReference type="InterPro" id="IPR002314">
    <property type="entry name" value="aa-tRNA-synt_IIb"/>
</dbReference>
<keyword evidence="4 11" id="KW-0436">Ligase</keyword>
<dbReference type="InterPro" id="IPR017449">
    <property type="entry name" value="Pro-tRNA_synth_II"/>
</dbReference>
<evidence type="ECO:0000256" key="7">
    <source>
        <dbReference type="ARBA" id="ARBA00022917"/>
    </source>
</evidence>
<dbReference type="PANTHER" id="PTHR43382">
    <property type="entry name" value="PROLYL-TRNA SYNTHETASE"/>
    <property type="match status" value="1"/>
</dbReference>
<dbReference type="InterPro" id="IPR002316">
    <property type="entry name" value="Pro-tRNA-ligase_IIa"/>
</dbReference>
<dbReference type="Gene3D" id="3.40.50.800">
    <property type="entry name" value="Anticodon-binding domain"/>
    <property type="match status" value="1"/>
</dbReference>
<comment type="subcellular location">
    <subcellularLocation>
        <location evidence="1 11">Cytoplasm</location>
    </subcellularLocation>
</comment>
<evidence type="ECO:0000256" key="6">
    <source>
        <dbReference type="ARBA" id="ARBA00022840"/>
    </source>
</evidence>
<evidence type="ECO:0000313" key="13">
    <source>
        <dbReference type="EMBL" id="OGF65100.1"/>
    </source>
</evidence>
<comment type="function">
    <text evidence="11">Catalyzes the attachment of proline to tRNA(Pro) in a two-step reaction: proline is first activated by ATP to form Pro-AMP and then transferred to the acceptor end of tRNA(Pro).</text>
</comment>
<keyword evidence="8 11" id="KW-0030">Aminoacyl-tRNA synthetase</keyword>
<name>A0A1F5VNX0_9BACT</name>
<dbReference type="GO" id="GO:0004827">
    <property type="term" value="F:proline-tRNA ligase activity"/>
    <property type="evidence" value="ECO:0007669"/>
    <property type="project" value="UniProtKB-UniRule"/>
</dbReference>
<feature type="domain" description="Aminoacyl-transfer RNA synthetases class-II family profile" evidence="12">
    <location>
        <begin position="38"/>
        <end position="280"/>
    </location>
</feature>
<organism evidence="13 14">
    <name type="scientific">Candidatus Fischerbacteria bacterium RBG_13_37_8</name>
    <dbReference type="NCBI Taxonomy" id="1817863"/>
    <lineage>
        <taxon>Bacteria</taxon>
        <taxon>Candidatus Fischeribacteriota</taxon>
    </lineage>
</organism>
<evidence type="ECO:0000256" key="2">
    <source>
        <dbReference type="ARBA" id="ARBA00011738"/>
    </source>
</evidence>
<dbReference type="HAMAP" id="MF_01571">
    <property type="entry name" value="Pro_tRNA_synth_type3"/>
    <property type="match status" value="1"/>
</dbReference>
<evidence type="ECO:0000256" key="9">
    <source>
        <dbReference type="ARBA" id="ARBA00047671"/>
    </source>
</evidence>
<dbReference type="AlphaFoldDB" id="A0A1F5VNX0"/>
<dbReference type="CDD" id="cd00778">
    <property type="entry name" value="ProRS_core_arch_euk"/>
    <property type="match status" value="1"/>
</dbReference>
<comment type="domain">
    <text evidence="11">Consists of three domains: the N-terminal catalytic domain, the anticodon-binding domain and the C-terminal extension.</text>
</comment>
<dbReference type="NCBIfam" id="TIGR00408">
    <property type="entry name" value="proS_fam_I"/>
    <property type="match status" value="1"/>
</dbReference>
<dbReference type="Pfam" id="PF00587">
    <property type="entry name" value="tRNA-synt_2b"/>
    <property type="match status" value="1"/>
</dbReference>
<reference evidence="13 14" key="1">
    <citation type="journal article" date="2016" name="Nat. Commun.">
        <title>Thousands of microbial genomes shed light on interconnected biogeochemical processes in an aquifer system.</title>
        <authorList>
            <person name="Anantharaman K."/>
            <person name="Brown C.T."/>
            <person name="Hug L.A."/>
            <person name="Sharon I."/>
            <person name="Castelle C.J."/>
            <person name="Probst A.J."/>
            <person name="Thomas B.C."/>
            <person name="Singh A."/>
            <person name="Wilkins M.J."/>
            <person name="Karaoz U."/>
            <person name="Brodie E.L."/>
            <person name="Williams K.H."/>
            <person name="Hubbard S.S."/>
            <person name="Banfield J.F."/>
        </authorList>
    </citation>
    <scope>NUCLEOTIDE SEQUENCE [LARGE SCALE GENOMIC DNA]</scope>
</reference>
<dbReference type="Gene3D" id="3.30.110.30">
    <property type="entry name" value="C-terminal domain of ProRS"/>
    <property type="match status" value="1"/>
</dbReference>
<dbReference type="FunFam" id="3.30.930.10:FF:000023">
    <property type="entry name" value="Proline--tRNA ligase"/>
    <property type="match status" value="1"/>
</dbReference>
<dbReference type="GO" id="GO:0005524">
    <property type="term" value="F:ATP binding"/>
    <property type="evidence" value="ECO:0007669"/>
    <property type="project" value="UniProtKB-UniRule"/>
</dbReference>
<dbReference type="STRING" id="1817863.A2Y62_10495"/>
<accession>A0A1F5VNX0</accession>
<dbReference type="GO" id="GO:0005737">
    <property type="term" value="C:cytoplasm"/>
    <property type="evidence" value="ECO:0007669"/>
    <property type="project" value="UniProtKB-SubCell"/>
</dbReference>
<dbReference type="SUPFAM" id="SSF52954">
    <property type="entry name" value="Class II aaRS ABD-related"/>
    <property type="match status" value="1"/>
</dbReference>
<dbReference type="Pfam" id="PF03129">
    <property type="entry name" value="HGTP_anticodon"/>
    <property type="match status" value="1"/>
</dbReference>
<dbReference type="Pfam" id="PF09180">
    <property type="entry name" value="ProRS-C_1"/>
    <property type="match status" value="1"/>
</dbReference>
<keyword evidence="5 11" id="KW-0547">Nucleotide-binding</keyword>
<dbReference type="CDD" id="cd00862">
    <property type="entry name" value="ProRS_anticodon_zinc"/>
    <property type="match status" value="1"/>
</dbReference>
<evidence type="ECO:0000256" key="10">
    <source>
        <dbReference type="ARBA" id="ARBA00060806"/>
    </source>
</evidence>
<dbReference type="SUPFAM" id="SSF55681">
    <property type="entry name" value="Class II aaRS and biotin synthetases"/>
    <property type="match status" value="1"/>
</dbReference>
<dbReference type="GO" id="GO:0017101">
    <property type="term" value="C:aminoacyl-tRNA synthetase multienzyme complex"/>
    <property type="evidence" value="ECO:0007669"/>
    <property type="project" value="TreeGrafter"/>
</dbReference>
<dbReference type="GO" id="GO:0006433">
    <property type="term" value="P:prolyl-tRNA aminoacylation"/>
    <property type="evidence" value="ECO:0007669"/>
    <property type="project" value="UniProtKB-UniRule"/>
</dbReference>
<comment type="catalytic activity">
    <reaction evidence="9 11">
        <text>tRNA(Pro) + L-proline + ATP = L-prolyl-tRNA(Pro) + AMP + diphosphate</text>
        <dbReference type="Rhea" id="RHEA:14305"/>
        <dbReference type="Rhea" id="RHEA-COMP:9700"/>
        <dbReference type="Rhea" id="RHEA-COMP:9702"/>
        <dbReference type="ChEBI" id="CHEBI:30616"/>
        <dbReference type="ChEBI" id="CHEBI:33019"/>
        <dbReference type="ChEBI" id="CHEBI:60039"/>
        <dbReference type="ChEBI" id="CHEBI:78442"/>
        <dbReference type="ChEBI" id="CHEBI:78532"/>
        <dbReference type="ChEBI" id="CHEBI:456215"/>
        <dbReference type="EC" id="6.1.1.15"/>
    </reaction>
</comment>
<dbReference type="PRINTS" id="PR01046">
    <property type="entry name" value="TRNASYNTHPRO"/>
</dbReference>
<protein>
    <recommendedName>
        <fullName evidence="11">Proline--tRNA ligase</fullName>
        <ecNumber evidence="11">6.1.1.15</ecNumber>
    </recommendedName>
    <alternativeName>
        <fullName evidence="11">Prolyl-tRNA synthetase</fullName>
        <shortName evidence="11">ProRS</shortName>
    </alternativeName>
</protein>
<dbReference type="InterPro" id="IPR004499">
    <property type="entry name" value="Pro-tRNA-ligase_IIa_arc-type"/>
</dbReference>
<keyword evidence="3 11" id="KW-0963">Cytoplasm</keyword>
<dbReference type="PANTHER" id="PTHR43382:SF2">
    <property type="entry name" value="BIFUNCTIONAL GLUTAMATE_PROLINE--TRNA LIGASE"/>
    <property type="match status" value="1"/>
</dbReference>
<dbReference type="SMART" id="SM00946">
    <property type="entry name" value="ProRS-C_1"/>
    <property type="match status" value="1"/>
</dbReference>
<comment type="similarity">
    <text evidence="10 11">Belongs to the class-II aminoacyl-tRNA synthetase family. ProS type 3 subfamily.</text>
</comment>
<dbReference type="InterPro" id="IPR006195">
    <property type="entry name" value="aa-tRNA-synth_II"/>
</dbReference>
<evidence type="ECO:0000256" key="1">
    <source>
        <dbReference type="ARBA" id="ARBA00004496"/>
    </source>
</evidence>
<dbReference type="InterPro" id="IPR045864">
    <property type="entry name" value="aa-tRNA-synth_II/BPL/LPL"/>
</dbReference>
<gene>
    <name evidence="11" type="primary">proS</name>
    <name evidence="13" type="ORF">A2Y62_10495</name>
</gene>
<evidence type="ECO:0000256" key="11">
    <source>
        <dbReference type="HAMAP-Rule" id="MF_01571"/>
    </source>
</evidence>
<comment type="caution">
    <text evidence="13">The sequence shown here is derived from an EMBL/GenBank/DDBJ whole genome shotgun (WGS) entry which is preliminary data.</text>
</comment>
<proteinExistence type="inferred from homology"/>
<dbReference type="EC" id="6.1.1.15" evidence="11"/>
<evidence type="ECO:0000313" key="14">
    <source>
        <dbReference type="Proteomes" id="UP000178943"/>
    </source>
</evidence>
<dbReference type="Proteomes" id="UP000178943">
    <property type="component" value="Unassembled WGS sequence"/>
</dbReference>